<evidence type="ECO:0000259" key="2">
    <source>
        <dbReference type="Pfam" id="PF02470"/>
    </source>
</evidence>
<dbReference type="PANTHER" id="PTHR33371">
    <property type="entry name" value="INTERMEMBRANE PHOSPHOLIPID TRANSPORT SYSTEM BINDING PROTEIN MLAD-RELATED"/>
    <property type="match status" value="1"/>
</dbReference>
<dbReference type="STRING" id="83401.SAMN05421742_104264"/>
<dbReference type="AlphaFoldDB" id="A0A1G7ZYR8"/>
<sequence length="170" mass="17623">MAVTARLRDSEIREIVIGMAVVAVAVLLALLNATAERGPELSDGGAGGVYQVQAAFPRIDGLASGAEVRLAGVAIGRVVDMQVDDRFRSLLTLALAAEPPIPEDSSAVIETDGLLGGKYIEIQPGGAEAMLEAGGRIGYTQGSVKLEELLGKIIAMAKARRGLDQPGDDE</sequence>
<keyword evidence="4" id="KW-1185">Reference proteome</keyword>
<gene>
    <name evidence="3" type="ORF">SAMN05421742_104264</name>
</gene>
<proteinExistence type="predicted"/>
<dbReference type="Proteomes" id="UP000217076">
    <property type="component" value="Unassembled WGS sequence"/>
</dbReference>
<dbReference type="PANTHER" id="PTHR33371:SF4">
    <property type="entry name" value="INTERMEMBRANE PHOSPHOLIPID TRANSPORT SYSTEM BINDING PROTEIN MLAD"/>
    <property type="match status" value="1"/>
</dbReference>
<evidence type="ECO:0000313" key="3">
    <source>
        <dbReference type="EMBL" id="SDH13747.1"/>
    </source>
</evidence>
<protein>
    <submittedName>
        <fullName evidence="3">Phospholipid/cholesterol/gamma-HCH transport system substrate-binding protein</fullName>
    </submittedName>
</protein>
<keyword evidence="1" id="KW-0472">Membrane</keyword>
<name>A0A1G7ZYR8_9PROT</name>
<evidence type="ECO:0000313" key="4">
    <source>
        <dbReference type="Proteomes" id="UP000217076"/>
    </source>
</evidence>
<dbReference type="EMBL" id="FNCV01000004">
    <property type="protein sequence ID" value="SDH13747.1"/>
    <property type="molecule type" value="Genomic_DNA"/>
</dbReference>
<dbReference type="Pfam" id="PF02470">
    <property type="entry name" value="MlaD"/>
    <property type="match status" value="1"/>
</dbReference>
<organism evidence="3 4">
    <name type="scientific">Roseospirillum parvum</name>
    <dbReference type="NCBI Taxonomy" id="83401"/>
    <lineage>
        <taxon>Bacteria</taxon>
        <taxon>Pseudomonadati</taxon>
        <taxon>Pseudomonadota</taxon>
        <taxon>Alphaproteobacteria</taxon>
        <taxon>Rhodospirillales</taxon>
        <taxon>Rhodospirillaceae</taxon>
        <taxon>Roseospirillum</taxon>
    </lineage>
</organism>
<keyword evidence="1" id="KW-0812">Transmembrane</keyword>
<accession>A0A1G7ZYR8</accession>
<feature type="domain" description="Mce/MlaD" evidence="2">
    <location>
        <begin position="50"/>
        <end position="125"/>
    </location>
</feature>
<dbReference type="InterPro" id="IPR003399">
    <property type="entry name" value="Mce/MlaD"/>
</dbReference>
<evidence type="ECO:0000256" key="1">
    <source>
        <dbReference type="SAM" id="Phobius"/>
    </source>
</evidence>
<dbReference type="InterPro" id="IPR052336">
    <property type="entry name" value="MlaD_Phospholipid_Transporter"/>
</dbReference>
<reference evidence="4" key="1">
    <citation type="submission" date="2016-10" db="EMBL/GenBank/DDBJ databases">
        <authorList>
            <person name="Varghese N."/>
            <person name="Submissions S."/>
        </authorList>
    </citation>
    <scope>NUCLEOTIDE SEQUENCE [LARGE SCALE GENOMIC DNA]</scope>
    <source>
        <strain evidence="4">930I</strain>
    </source>
</reference>
<dbReference type="RefSeq" id="WP_245689370.1">
    <property type="nucleotide sequence ID" value="NZ_FNCV01000004.1"/>
</dbReference>
<feature type="transmembrane region" description="Helical" evidence="1">
    <location>
        <begin position="12"/>
        <end position="31"/>
    </location>
</feature>
<keyword evidence="1" id="KW-1133">Transmembrane helix</keyword>